<keyword evidence="2" id="KW-1185">Reference proteome</keyword>
<organism evidence="1 2">
    <name type="scientific">Flavobacterium calami</name>
    <dbReference type="NCBI Taxonomy" id="3139144"/>
    <lineage>
        <taxon>Bacteria</taxon>
        <taxon>Pseudomonadati</taxon>
        <taxon>Bacteroidota</taxon>
        <taxon>Flavobacteriia</taxon>
        <taxon>Flavobacteriales</taxon>
        <taxon>Flavobacteriaceae</taxon>
        <taxon>Flavobacterium</taxon>
    </lineage>
</organism>
<accession>A0ABU9ILL5</accession>
<dbReference type="EMBL" id="JBBYHS010000004">
    <property type="protein sequence ID" value="MEL1253091.1"/>
    <property type="molecule type" value="Genomic_DNA"/>
</dbReference>
<dbReference type="Proteomes" id="UP001485226">
    <property type="component" value="Unassembled WGS sequence"/>
</dbReference>
<evidence type="ECO:0000313" key="1">
    <source>
        <dbReference type="EMBL" id="MEL1253091.1"/>
    </source>
</evidence>
<reference evidence="1 2" key="1">
    <citation type="submission" date="2024-04" db="EMBL/GenBank/DDBJ databases">
        <title>Flavobacterium sp. DGU38 16S ribosomal RNA gene Genome sequencing and assembly.</title>
        <authorList>
            <person name="Park S."/>
        </authorList>
    </citation>
    <scope>NUCLEOTIDE SEQUENCE [LARGE SCALE GENOMIC DNA]</scope>
    <source>
        <strain evidence="1 2">DGU38</strain>
    </source>
</reference>
<protein>
    <submittedName>
        <fullName evidence="1">Uncharacterized protein</fullName>
    </submittedName>
</protein>
<evidence type="ECO:0000313" key="2">
    <source>
        <dbReference type="Proteomes" id="UP001485226"/>
    </source>
</evidence>
<proteinExistence type="predicted"/>
<comment type="caution">
    <text evidence="1">The sequence shown here is derived from an EMBL/GenBank/DDBJ whole genome shotgun (WGS) entry which is preliminary data.</text>
</comment>
<sequence>MASTITFAAFSAGHIKFDGRGSGSSGCQIPSLSILEISETTNPGCIVVQVTPVPPPEVFFK</sequence>
<gene>
    <name evidence="1" type="ORF">AAEO57_04850</name>
</gene>
<dbReference type="RefSeq" id="WP_341690071.1">
    <property type="nucleotide sequence ID" value="NZ_JBBYHS010000004.1"/>
</dbReference>
<name>A0ABU9ILL5_9FLAO</name>